<keyword evidence="1" id="KW-0472">Membrane</keyword>
<feature type="transmembrane region" description="Helical" evidence="1">
    <location>
        <begin position="108"/>
        <end position="129"/>
    </location>
</feature>
<organism evidence="3 4">
    <name type="scientific">Kribbella sandramycini</name>
    <dbReference type="NCBI Taxonomy" id="60450"/>
    <lineage>
        <taxon>Bacteria</taxon>
        <taxon>Bacillati</taxon>
        <taxon>Actinomycetota</taxon>
        <taxon>Actinomycetes</taxon>
        <taxon>Propionibacteriales</taxon>
        <taxon>Kribbellaceae</taxon>
        <taxon>Kribbella</taxon>
    </lineage>
</organism>
<feature type="transmembrane region" description="Helical" evidence="1">
    <location>
        <begin position="77"/>
        <end position="102"/>
    </location>
</feature>
<keyword evidence="4" id="KW-1185">Reference proteome</keyword>
<keyword evidence="1" id="KW-0812">Transmembrane</keyword>
<dbReference type="InterPro" id="IPR009781">
    <property type="entry name" value="DUF1345"/>
</dbReference>
<evidence type="ECO:0000256" key="1">
    <source>
        <dbReference type="SAM" id="Phobius"/>
    </source>
</evidence>
<name>A0A7Y4KW54_9ACTN</name>
<feature type="transmembrane region" description="Helical" evidence="1">
    <location>
        <begin position="38"/>
        <end position="56"/>
    </location>
</feature>
<dbReference type="EMBL" id="JABJRC010000001">
    <property type="protein sequence ID" value="NOL39825.1"/>
    <property type="molecule type" value="Genomic_DNA"/>
</dbReference>
<feature type="transmembrane region" description="Helical" evidence="1">
    <location>
        <begin position="12"/>
        <end position="32"/>
    </location>
</feature>
<protein>
    <submittedName>
        <fullName evidence="3">DUF1345 domain-containing protein</fullName>
    </submittedName>
    <submittedName>
        <fullName evidence="2">Putative membrane protein</fullName>
    </submittedName>
</protein>
<evidence type="ECO:0000313" key="3">
    <source>
        <dbReference type="EMBL" id="NOL39825.1"/>
    </source>
</evidence>
<dbReference type="RefSeq" id="WP_171671721.1">
    <property type="nucleotide sequence ID" value="NZ_BAAAGT010000003.1"/>
</dbReference>
<feature type="transmembrane region" description="Helical" evidence="1">
    <location>
        <begin position="189"/>
        <end position="211"/>
    </location>
</feature>
<evidence type="ECO:0000313" key="2">
    <source>
        <dbReference type="EMBL" id="MBB6567571.1"/>
    </source>
</evidence>
<sequence length="214" mass="23441">MRARVEGAMRVLLAVAGVALVLILWVISVPVWGTVVTLLLWDALAVVFLARQFYTIRRARSTESSWLLPARWMRLRYGALLVASAAGLSSGLLVVTVDALAADVDTSYPHLATLRILAALTVLLAWLTLHTGYAMHYANLYFTHDTGLTFPGPTRTPNLLDFTYFSFTIGTAFATSDTTITTHPLRHAALWHSILAFFYNTAVLGIAITAFTGK</sequence>
<dbReference type="Pfam" id="PF07077">
    <property type="entry name" value="DUF1345"/>
    <property type="match status" value="1"/>
</dbReference>
<keyword evidence="1" id="KW-1133">Transmembrane helix</keyword>
<gene>
    <name evidence="2" type="ORF">HNR71_003208</name>
    <name evidence="3" type="ORF">HPO96_06175</name>
</gene>
<proteinExistence type="predicted"/>
<evidence type="ECO:0000313" key="4">
    <source>
        <dbReference type="Proteomes" id="UP000534306"/>
    </source>
</evidence>
<dbReference type="Proteomes" id="UP000534306">
    <property type="component" value="Unassembled WGS sequence"/>
</dbReference>
<dbReference type="Proteomes" id="UP000553957">
    <property type="component" value="Unassembled WGS sequence"/>
</dbReference>
<reference evidence="2 5" key="2">
    <citation type="submission" date="2020-08" db="EMBL/GenBank/DDBJ databases">
        <title>Sequencing the genomes of 1000 actinobacteria strains.</title>
        <authorList>
            <person name="Klenk H.-P."/>
        </authorList>
    </citation>
    <scope>NUCLEOTIDE SEQUENCE [LARGE SCALE GENOMIC DNA]</scope>
    <source>
        <strain evidence="2 5">DSM 15626</strain>
    </source>
</reference>
<dbReference type="AlphaFoldDB" id="A0A7Y4KW54"/>
<evidence type="ECO:0000313" key="5">
    <source>
        <dbReference type="Proteomes" id="UP000553957"/>
    </source>
</evidence>
<reference evidence="3 4" key="1">
    <citation type="submission" date="2020-05" db="EMBL/GenBank/DDBJ databases">
        <title>Genome sequence of Kribbella sandramycini ATCC 39419.</title>
        <authorList>
            <person name="Maclea K.S."/>
            <person name="Fair J.L."/>
        </authorList>
    </citation>
    <scope>NUCLEOTIDE SEQUENCE [LARGE SCALE GENOMIC DNA]</scope>
    <source>
        <strain evidence="3 4">ATCC 39419</strain>
    </source>
</reference>
<dbReference type="EMBL" id="JACHKF010000001">
    <property type="protein sequence ID" value="MBB6567571.1"/>
    <property type="molecule type" value="Genomic_DNA"/>
</dbReference>
<comment type="caution">
    <text evidence="3">The sequence shown here is derived from an EMBL/GenBank/DDBJ whole genome shotgun (WGS) entry which is preliminary data.</text>
</comment>
<accession>A0A7Y4KW54</accession>